<evidence type="ECO:0000256" key="1">
    <source>
        <dbReference type="SAM" id="MobiDB-lite"/>
    </source>
</evidence>
<feature type="compositionally biased region" description="Basic and acidic residues" evidence="1">
    <location>
        <begin position="210"/>
        <end position="221"/>
    </location>
</feature>
<proteinExistence type="predicted"/>
<accession>A0A560I7F6</accession>
<name>A0A560I7F6_9PROT</name>
<keyword evidence="2" id="KW-0255">Endonuclease</keyword>
<dbReference type="GO" id="GO:0004519">
    <property type="term" value="F:endonuclease activity"/>
    <property type="evidence" value="ECO:0007669"/>
    <property type="project" value="UniProtKB-KW"/>
</dbReference>
<dbReference type="Proteomes" id="UP000318050">
    <property type="component" value="Unassembled WGS sequence"/>
</dbReference>
<keyword evidence="2" id="KW-0378">Hydrolase</keyword>
<dbReference type="EMBL" id="VITT01000016">
    <property type="protein sequence ID" value="TWB52960.1"/>
    <property type="molecule type" value="Genomic_DNA"/>
</dbReference>
<evidence type="ECO:0000313" key="2">
    <source>
        <dbReference type="EMBL" id="TWB52960.1"/>
    </source>
</evidence>
<dbReference type="InterPro" id="IPR018575">
    <property type="entry name" value="Restrct_endonuc_II_Eco29kI"/>
</dbReference>
<gene>
    <name evidence="2" type="ORF">FBZ92_11691</name>
</gene>
<comment type="caution">
    <text evidence="2">The sequence shown here is derived from an EMBL/GenBank/DDBJ whole genome shotgun (WGS) entry which is preliminary data.</text>
</comment>
<reference evidence="2 3" key="1">
    <citation type="submission" date="2019-06" db="EMBL/GenBank/DDBJ databases">
        <title>Genomic Encyclopedia of Type Strains, Phase IV (KMG-V): Genome sequencing to study the core and pangenomes of soil and plant-associated prokaryotes.</title>
        <authorList>
            <person name="Whitman W."/>
        </authorList>
    </citation>
    <scope>NUCLEOTIDE SEQUENCE [LARGE SCALE GENOMIC DNA]</scope>
    <source>
        <strain evidence="2 3">BR 11140</strain>
    </source>
</reference>
<protein>
    <submittedName>
        <fullName evidence="2">Eco29kI restriction endonuclease</fullName>
    </submittedName>
</protein>
<dbReference type="AlphaFoldDB" id="A0A560I7F6"/>
<sequence length="241" mass="26123">MVSIALLAQPLIPLADVRPAYGSGVYAIYYRGDHPLYVGISGSETPIYVGKADPANDDASTTREQGAKLTARLLEHAGTIGTAEGYSGNLPSHLSSIRLSDFQCRRLVCATNAQLVAEKHLIRTFWPIWNAETKACWGMSKHGDAASTRANKRSPWDVVHPGRAWALDERLVDSLSPAEIETRIRSTLERVPARRDHAALLEEMLAGFRQDDAVSQERDEPPVGEDVAGPAPDEAGGVDDA</sequence>
<organism evidence="2 3">
    <name type="scientific">Nitrospirillum amazonense</name>
    <dbReference type="NCBI Taxonomy" id="28077"/>
    <lineage>
        <taxon>Bacteria</taxon>
        <taxon>Pseudomonadati</taxon>
        <taxon>Pseudomonadota</taxon>
        <taxon>Alphaproteobacteria</taxon>
        <taxon>Rhodospirillales</taxon>
        <taxon>Azospirillaceae</taxon>
        <taxon>Nitrospirillum</taxon>
    </lineage>
</organism>
<evidence type="ECO:0000313" key="3">
    <source>
        <dbReference type="Proteomes" id="UP000318050"/>
    </source>
</evidence>
<feature type="region of interest" description="Disordered" evidence="1">
    <location>
        <begin position="210"/>
        <end position="241"/>
    </location>
</feature>
<dbReference type="Pfam" id="PF09517">
    <property type="entry name" value="RE_Eco29kI"/>
    <property type="match status" value="1"/>
</dbReference>
<keyword evidence="2" id="KW-0540">Nuclease</keyword>